<reference evidence="2" key="1">
    <citation type="submission" date="2017-02" db="EMBL/GenBank/DDBJ databases">
        <authorList>
            <person name="Varghese N."/>
            <person name="Submissions S."/>
        </authorList>
    </citation>
    <scope>NUCLEOTIDE SEQUENCE [LARGE SCALE GENOMIC DNA]</scope>
    <source>
        <strain evidence="2">UM2</strain>
    </source>
</reference>
<sequence length="84" mass="9208">MEEWDRPAFAADRRVFGSLERDRGRAGAGAGLWEWFQRADQARIEHMTLAGIMAGGGVTSNGIGADSTLWICVRPPCFLLIDLS</sequence>
<dbReference type="EMBL" id="FUYM01000002">
    <property type="protein sequence ID" value="SKB36190.1"/>
    <property type="molecule type" value="Genomic_DNA"/>
</dbReference>
<name>A0A1T5AMX8_9SPHN</name>
<keyword evidence="2" id="KW-1185">Reference proteome</keyword>
<dbReference type="Proteomes" id="UP000189818">
    <property type="component" value="Unassembled WGS sequence"/>
</dbReference>
<accession>A0A1T5AMX8</accession>
<evidence type="ECO:0000313" key="2">
    <source>
        <dbReference type="Proteomes" id="UP000189818"/>
    </source>
</evidence>
<gene>
    <name evidence="1" type="ORF">SAMN06295920_10286</name>
</gene>
<evidence type="ECO:0000313" key="1">
    <source>
        <dbReference type="EMBL" id="SKB36190.1"/>
    </source>
</evidence>
<dbReference type="RefSeq" id="WP_079646821.1">
    <property type="nucleotide sequence ID" value="NZ_FUYM01000002.1"/>
</dbReference>
<protein>
    <submittedName>
        <fullName evidence="1">Uncharacterized protein</fullName>
    </submittedName>
</protein>
<dbReference type="STRING" id="439228.SAMN06295920_10286"/>
<dbReference type="AlphaFoldDB" id="A0A1T5AMX8"/>
<proteinExistence type="predicted"/>
<organism evidence="1 2">
    <name type="scientific">Rhizorhabdus histidinilytica</name>
    <dbReference type="NCBI Taxonomy" id="439228"/>
    <lineage>
        <taxon>Bacteria</taxon>
        <taxon>Pseudomonadati</taxon>
        <taxon>Pseudomonadota</taxon>
        <taxon>Alphaproteobacteria</taxon>
        <taxon>Sphingomonadales</taxon>
        <taxon>Sphingomonadaceae</taxon>
        <taxon>Rhizorhabdus</taxon>
    </lineage>
</organism>